<name>A0ACC2QUV1_9NEOP</name>
<evidence type="ECO:0000313" key="2">
    <source>
        <dbReference type="Proteomes" id="UP001231649"/>
    </source>
</evidence>
<dbReference type="Proteomes" id="UP001231649">
    <property type="component" value="Chromosome 8"/>
</dbReference>
<protein>
    <submittedName>
        <fullName evidence="1">Uncharacterized protein</fullName>
    </submittedName>
</protein>
<proteinExistence type="predicted"/>
<dbReference type="EMBL" id="CM056784">
    <property type="protein sequence ID" value="KAJ8724646.1"/>
    <property type="molecule type" value="Genomic_DNA"/>
</dbReference>
<comment type="caution">
    <text evidence="1">The sequence shown here is derived from an EMBL/GenBank/DDBJ whole genome shotgun (WGS) entry which is preliminary data.</text>
</comment>
<evidence type="ECO:0000313" key="1">
    <source>
        <dbReference type="EMBL" id="KAJ8724646.1"/>
    </source>
</evidence>
<reference evidence="1" key="1">
    <citation type="submission" date="2023-03" db="EMBL/GenBank/DDBJ databases">
        <title>Chromosome-level genomes of two armyworms, Mythimna separata and Mythimna loreyi, provide insights into the biosynthesis and reception of sex pheromones.</title>
        <authorList>
            <person name="Zhao H."/>
        </authorList>
    </citation>
    <scope>NUCLEOTIDE SEQUENCE</scope>
    <source>
        <strain evidence="1">BeijingLab</strain>
    </source>
</reference>
<organism evidence="1 2">
    <name type="scientific">Mythimna loreyi</name>
    <dbReference type="NCBI Taxonomy" id="667449"/>
    <lineage>
        <taxon>Eukaryota</taxon>
        <taxon>Metazoa</taxon>
        <taxon>Ecdysozoa</taxon>
        <taxon>Arthropoda</taxon>
        <taxon>Hexapoda</taxon>
        <taxon>Insecta</taxon>
        <taxon>Pterygota</taxon>
        <taxon>Neoptera</taxon>
        <taxon>Endopterygota</taxon>
        <taxon>Lepidoptera</taxon>
        <taxon>Glossata</taxon>
        <taxon>Ditrysia</taxon>
        <taxon>Noctuoidea</taxon>
        <taxon>Noctuidae</taxon>
        <taxon>Noctuinae</taxon>
        <taxon>Hadenini</taxon>
        <taxon>Mythimna</taxon>
    </lineage>
</organism>
<keyword evidence="2" id="KW-1185">Reference proteome</keyword>
<gene>
    <name evidence="1" type="ORF">PYW08_016120</name>
</gene>
<sequence>MGDRLDHGDVRSGAYSYDEAVELTGHGRYNYLLLTVCCIIANAFALDMFGFATVVAASSCDLKMGLQEIGILASAPFAGFLFAFPWGYYADTRGRRRALLLSTTVGFLFAAASSFAPNWQFMLVVKLIGSSFSTASYTLSMTILGECTGVRYRNQFLQILNSFNLASELVAFSLAYFILPLTFTLPLPWTGMNYKPWRLFTLVLALPQGIGALFLFFLHESPKFLASRGELVKALDVLERIYKTNGGKQDGYPVKHILIADTEMKQSSEFWKSIADHTVPIFKPPLLWRTLQLFFLIALCCSTNNMFMMWFPTMVNFFFNSFSEEQKTAQSFCDRIYSQTIPLPETEALTCDETISTNTIYTGIVCGLFYFLINIAISKLASRPRLLLISILVVSGVSSTLVNLKEPVANLVFFTLVQTTALGIGCVVAYFVDLYPTCHRGLVTSLGMMVARLVSFMGVNVIGMLITSYCELTFYCISLLSLSGVVACLFLPPDRKSISK</sequence>
<accession>A0ACC2QUV1</accession>